<feature type="domain" description="AB hydrolase-1" evidence="1">
    <location>
        <begin position="30"/>
        <end position="260"/>
    </location>
</feature>
<proteinExistence type="predicted"/>
<dbReference type="SUPFAM" id="SSF53474">
    <property type="entry name" value="alpha/beta-Hydrolases"/>
    <property type="match status" value="1"/>
</dbReference>
<dbReference type="PANTHER" id="PTHR43433">
    <property type="entry name" value="HYDROLASE, ALPHA/BETA FOLD FAMILY PROTEIN"/>
    <property type="match status" value="1"/>
</dbReference>
<dbReference type="RefSeq" id="XP_043143694.1">
    <property type="nucleotide sequence ID" value="XM_043287759.1"/>
</dbReference>
<dbReference type="PANTHER" id="PTHR43433:SF5">
    <property type="entry name" value="AB HYDROLASE-1 DOMAIN-CONTAINING PROTEIN"/>
    <property type="match status" value="1"/>
</dbReference>
<dbReference type="AlphaFoldDB" id="A0A8E0UWG6"/>
<dbReference type="PRINTS" id="PR00111">
    <property type="entry name" value="ABHYDROLASE"/>
</dbReference>
<evidence type="ECO:0000259" key="1">
    <source>
        <dbReference type="Pfam" id="PF00561"/>
    </source>
</evidence>
<evidence type="ECO:0000313" key="3">
    <source>
        <dbReference type="Proteomes" id="UP000036893"/>
    </source>
</evidence>
<dbReference type="GeneID" id="66990276"/>
<gene>
    <name evidence="2" type="ORF">Aud_002800</name>
</gene>
<dbReference type="EMBL" id="BBXM02000002">
    <property type="protein sequence ID" value="GIC86428.1"/>
    <property type="molecule type" value="Genomic_DNA"/>
</dbReference>
<dbReference type="Gene3D" id="3.40.50.1820">
    <property type="entry name" value="alpha/beta hydrolase"/>
    <property type="match status" value="1"/>
</dbReference>
<dbReference type="InterPro" id="IPR029058">
    <property type="entry name" value="AB_hydrolase_fold"/>
</dbReference>
<organism evidence="2 3">
    <name type="scientific">Aspergillus udagawae</name>
    <dbReference type="NCBI Taxonomy" id="91492"/>
    <lineage>
        <taxon>Eukaryota</taxon>
        <taxon>Fungi</taxon>
        <taxon>Dikarya</taxon>
        <taxon>Ascomycota</taxon>
        <taxon>Pezizomycotina</taxon>
        <taxon>Eurotiomycetes</taxon>
        <taxon>Eurotiomycetidae</taxon>
        <taxon>Eurotiales</taxon>
        <taxon>Aspergillaceae</taxon>
        <taxon>Aspergillus</taxon>
        <taxon>Aspergillus subgen. Fumigati</taxon>
    </lineage>
</organism>
<dbReference type="Proteomes" id="UP000036893">
    <property type="component" value="Unassembled WGS sequence"/>
</dbReference>
<dbReference type="InterPro" id="IPR000073">
    <property type="entry name" value="AB_hydrolase_1"/>
</dbReference>
<reference evidence="2" key="2">
    <citation type="submission" date="2021-01" db="EMBL/GenBank/DDBJ databases">
        <title>Pan-genome distribution and transcriptional activeness of fungal secondary metabolism genes in Aspergillus section Fumigati.</title>
        <authorList>
            <person name="Takahashi H."/>
            <person name="Umemura M."/>
            <person name="Ninomiya A."/>
            <person name="Kusuya Y."/>
            <person name="Urayama S."/>
            <person name="Shimizu M."/>
            <person name="Watanabe A."/>
            <person name="Kamei K."/>
            <person name="Yaguchi T."/>
            <person name="Hagiwara D."/>
        </authorList>
    </citation>
    <scope>NUCLEOTIDE SEQUENCE</scope>
    <source>
        <strain evidence="2">IFM 46973</strain>
    </source>
</reference>
<protein>
    <recommendedName>
        <fullName evidence="1">AB hydrolase-1 domain-containing protein</fullName>
    </recommendedName>
</protein>
<dbReference type="InterPro" id="IPR050471">
    <property type="entry name" value="AB_hydrolase"/>
</dbReference>
<accession>A0A8E0UWG6</accession>
<sequence length="401" mass="44153">MSFQATPTLFASVKGVKLGYRRFGRQGGVPLIFLTHFRGSMDLIDPLLINSIAENREVILFDNAGVGHSEGAVQDTLEAMGSTVVDFLTSIGVSKVDILGFSLGGMIAQYIVVSHPRLVNKLILAGTQSSYTEGVVFGDPEIMEIAGVAVPSEEDMMKLFFYPSSTSHALGHAWFERTKERQVEGEQWRGFLDQAGAATQQAAIGKFAADTELFEKLKQVDTLVLVTNGKADIMTPTSNSYILLQQLRNAQLHLYPDAGHGHLYQVPEIYAKQIELFLETTTLSGNASPFSHPDPDEEDPPTLDEIQTLREFAESFGTANAIAAEDAARQLMSLVDERRVVEKRQSNVVDKGERVSWLLWDAAIGMPRYQPAILKLIEAIRALPQLERTEDRSAPAVSRTD</sequence>
<name>A0A8E0UWG6_9EURO</name>
<comment type="caution">
    <text evidence="2">The sequence shown here is derived from an EMBL/GenBank/DDBJ whole genome shotgun (WGS) entry which is preliminary data.</text>
</comment>
<evidence type="ECO:0000313" key="2">
    <source>
        <dbReference type="EMBL" id="GIC86428.1"/>
    </source>
</evidence>
<dbReference type="Pfam" id="PF00561">
    <property type="entry name" value="Abhydrolase_1"/>
    <property type="match status" value="1"/>
</dbReference>
<reference evidence="2" key="1">
    <citation type="journal article" date="2015" name="Genome Announc.">
        <title>Draft Genome Sequence of the Pathogenic Filamentous Fungus Aspergillus udagawae Strain IFM 46973T.</title>
        <authorList>
            <person name="Kusuya Y."/>
            <person name="Takahashi-Nakaguchi A."/>
            <person name="Takahashi H."/>
            <person name="Yaguchi T."/>
        </authorList>
    </citation>
    <scope>NUCLEOTIDE SEQUENCE</scope>
    <source>
        <strain evidence="2">IFM 46973</strain>
    </source>
</reference>